<protein>
    <submittedName>
        <fullName evidence="5">IQ_SEC7_PH domain-containing protein</fullName>
    </submittedName>
</protein>
<evidence type="ECO:0000256" key="1">
    <source>
        <dbReference type="SAM" id="MobiDB-lite"/>
    </source>
</evidence>
<feature type="domain" description="IQ motif and SEC7" evidence="2">
    <location>
        <begin position="1"/>
        <end position="65"/>
    </location>
</feature>
<accession>A0A183J878</accession>
<feature type="region of interest" description="Disordered" evidence="1">
    <location>
        <begin position="169"/>
        <end position="193"/>
    </location>
</feature>
<reference evidence="3 4" key="2">
    <citation type="submission" date="2018-11" db="EMBL/GenBank/DDBJ databases">
        <authorList>
            <consortium name="Pathogen Informatics"/>
        </authorList>
    </citation>
    <scope>NUCLEOTIDE SEQUENCE [LARGE SCALE GENOMIC DNA]</scope>
</reference>
<proteinExistence type="predicted"/>
<evidence type="ECO:0000313" key="4">
    <source>
        <dbReference type="Proteomes" id="UP000270296"/>
    </source>
</evidence>
<evidence type="ECO:0000313" key="5">
    <source>
        <dbReference type="WBParaSite" id="SBAD_0001248001-mRNA-1"/>
    </source>
</evidence>
<evidence type="ECO:0000259" key="2">
    <source>
        <dbReference type="Pfam" id="PF16453"/>
    </source>
</evidence>
<dbReference type="InterPro" id="IPR033742">
    <property type="entry name" value="IQSEC_PH"/>
</dbReference>
<keyword evidence="4" id="KW-1185">Reference proteome</keyword>
<evidence type="ECO:0000313" key="3">
    <source>
        <dbReference type="EMBL" id="VDP45221.1"/>
    </source>
</evidence>
<gene>
    <name evidence="3" type="ORF">SBAD_LOCUS12076</name>
</gene>
<dbReference type="InterPro" id="IPR011993">
    <property type="entry name" value="PH-like_dom_sf"/>
</dbReference>
<dbReference type="WBParaSite" id="SBAD_0001248001-mRNA-1">
    <property type="protein sequence ID" value="SBAD_0001248001-mRNA-1"/>
    <property type="gene ID" value="SBAD_0001248001"/>
</dbReference>
<sequence>MQVQPFKTQYCANGIKISQTLESTVLYFNAKSENDRVRFMEDLRESIKESDDMETLRIEMELEKQSIRNSALKFTPHRVNEQRDSGLSDIELENVSINRLSKASSLVDLSPQAACLPVASTSASDFVVGRTLSFTSLDSGMQSQALHFKFNAVCDFSLQRPAQQVKTWQRAPKTLPAATQPPSPPLTPEEHEHVPNRPLTLLDHLELLIYCSERNERVIMGLAALMFVLDRHKTHYDHQKQYG</sequence>
<dbReference type="EMBL" id="UZAM01016920">
    <property type="protein sequence ID" value="VDP45221.1"/>
    <property type="molecule type" value="Genomic_DNA"/>
</dbReference>
<dbReference type="Proteomes" id="UP000270296">
    <property type="component" value="Unassembled WGS sequence"/>
</dbReference>
<dbReference type="Pfam" id="PF16453">
    <property type="entry name" value="IQ_SEC7_PH"/>
    <property type="match status" value="1"/>
</dbReference>
<organism evidence="5">
    <name type="scientific">Soboliphyme baturini</name>
    <dbReference type="NCBI Taxonomy" id="241478"/>
    <lineage>
        <taxon>Eukaryota</taxon>
        <taxon>Metazoa</taxon>
        <taxon>Ecdysozoa</taxon>
        <taxon>Nematoda</taxon>
        <taxon>Enoplea</taxon>
        <taxon>Dorylaimia</taxon>
        <taxon>Dioctophymatida</taxon>
        <taxon>Dioctophymatoidea</taxon>
        <taxon>Soboliphymatidae</taxon>
        <taxon>Soboliphyme</taxon>
    </lineage>
</organism>
<name>A0A183J878_9BILA</name>
<reference evidence="5" key="1">
    <citation type="submission" date="2016-06" db="UniProtKB">
        <authorList>
            <consortium name="WormBaseParasite"/>
        </authorList>
    </citation>
    <scope>IDENTIFICATION</scope>
</reference>
<dbReference type="OrthoDB" id="430364at2759"/>
<dbReference type="AlphaFoldDB" id="A0A183J878"/>
<dbReference type="Gene3D" id="2.30.29.30">
    <property type="entry name" value="Pleckstrin-homology domain (PH domain)/Phosphotyrosine-binding domain (PTB)"/>
    <property type="match status" value="1"/>
</dbReference>